<dbReference type="PROSITE" id="PS01124">
    <property type="entry name" value="HTH_ARAC_FAMILY_2"/>
    <property type="match status" value="1"/>
</dbReference>
<sequence length="228" mass="24927">MVTLEAGESVLLHNRHSIAYDYALGLHTRAAWVETQPSLDGRTLEALCAPFSTPLRASPRLLALLEMGLELQDLAQPRCNQLRNALGAAALAAQLFEASDAPVGDSVPAVARLALRYLQAHCIEMAGLHELAEHVGVSEQHLITTFRRAFGITPIRYLWRLRVLRGIARLRGGDESVAVIAAECGFQNPYHFSRQVKALTGVAPTALRRRDDFQLASSCLPGGTEIHF</sequence>
<keyword evidence="3" id="KW-0804">Transcription</keyword>
<dbReference type="InterPro" id="IPR009057">
    <property type="entry name" value="Homeodomain-like_sf"/>
</dbReference>
<dbReference type="InterPro" id="IPR050204">
    <property type="entry name" value="AraC_XylS_family_regulators"/>
</dbReference>
<evidence type="ECO:0000256" key="2">
    <source>
        <dbReference type="ARBA" id="ARBA00023125"/>
    </source>
</evidence>
<dbReference type="InterPro" id="IPR018062">
    <property type="entry name" value="HTH_AraC-typ_CS"/>
</dbReference>
<keyword evidence="1" id="KW-0805">Transcription regulation</keyword>
<reference evidence="5 6" key="1">
    <citation type="submission" date="2016-04" db="EMBL/GenBank/DDBJ databases">
        <title>Complete Genome Sequence of Halotalea alkalilenta IHB B 13600.</title>
        <authorList>
            <person name="Swarnkar M.K."/>
            <person name="Sharma A."/>
            <person name="Kaushal K."/>
            <person name="Soni R."/>
            <person name="Rana S."/>
            <person name="Singh A.K."/>
            <person name="Gulati A."/>
        </authorList>
    </citation>
    <scope>NUCLEOTIDE SEQUENCE [LARGE SCALE GENOMIC DNA]</scope>
    <source>
        <strain evidence="5 6">IHB B 13600</strain>
    </source>
</reference>
<evidence type="ECO:0000256" key="1">
    <source>
        <dbReference type="ARBA" id="ARBA00023015"/>
    </source>
</evidence>
<evidence type="ECO:0000259" key="4">
    <source>
        <dbReference type="PROSITE" id="PS01124"/>
    </source>
</evidence>
<dbReference type="PANTHER" id="PTHR46796">
    <property type="entry name" value="HTH-TYPE TRANSCRIPTIONAL ACTIVATOR RHAS-RELATED"/>
    <property type="match status" value="1"/>
</dbReference>
<organism evidence="5 6">
    <name type="scientific">Halotalea alkalilenta</name>
    <dbReference type="NCBI Taxonomy" id="376489"/>
    <lineage>
        <taxon>Bacteria</taxon>
        <taxon>Pseudomonadati</taxon>
        <taxon>Pseudomonadota</taxon>
        <taxon>Gammaproteobacteria</taxon>
        <taxon>Oceanospirillales</taxon>
        <taxon>Halomonadaceae</taxon>
        <taxon>Halotalea</taxon>
    </lineage>
</organism>
<keyword evidence="2" id="KW-0238">DNA-binding</keyword>
<dbReference type="GO" id="GO:0043565">
    <property type="term" value="F:sequence-specific DNA binding"/>
    <property type="evidence" value="ECO:0007669"/>
    <property type="project" value="InterPro"/>
</dbReference>
<evidence type="ECO:0000313" key="6">
    <source>
        <dbReference type="Proteomes" id="UP000077875"/>
    </source>
</evidence>
<dbReference type="KEGG" id="haa:A5892_17690"/>
<dbReference type="PROSITE" id="PS00041">
    <property type="entry name" value="HTH_ARAC_FAMILY_1"/>
    <property type="match status" value="1"/>
</dbReference>
<gene>
    <name evidence="5" type="ORF">A5892_17690</name>
</gene>
<dbReference type="GO" id="GO:0003700">
    <property type="term" value="F:DNA-binding transcription factor activity"/>
    <property type="evidence" value="ECO:0007669"/>
    <property type="project" value="InterPro"/>
</dbReference>
<dbReference type="AlphaFoldDB" id="A0A172YIP8"/>
<feature type="domain" description="HTH araC/xylS-type" evidence="4">
    <location>
        <begin position="112"/>
        <end position="210"/>
    </location>
</feature>
<keyword evidence="6" id="KW-1185">Reference proteome</keyword>
<dbReference type="STRING" id="376489.A5892_17690"/>
<proteinExistence type="predicted"/>
<dbReference type="Gene3D" id="1.10.10.60">
    <property type="entry name" value="Homeodomain-like"/>
    <property type="match status" value="2"/>
</dbReference>
<dbReference type="EMBL" id="CP015243">
    <property type="protein sequence ID" value="ANF59069.1"/>
    <property type="molecule type" value="Genomic_DNA"/>
</dbReference>
<dbReference type="Pfam" id="PF12833">
    <property type="entry name" value="HTH_18"/>
    <property type="match status" value="1"/>
</dbReference>
<dbReference type="InterPro" id="IPR018060">
    <property type="entry name" value="HTH_AraC"/>
</dbReference>
<accession>A0A172YIP8</accession>
<protein>
    <recommendedName>
        <fullName evidence="4">HTH araC/xylS-type domain-containing protein</fullName>
    </recommendedName>
</protein>
<dbReference type="SUPFAM" id="SSF46689">
    <property type="entry name" value="Homeodomain-like"/>
    <property type="match status" value="2"/>
</dbReference>
<evidence type="ECO:0000256" key="3">
    <source>
        <dbReference type="ARBA" id="ARBA00023163"/>
    </source>
</evidence>
<name>A0A172YIP8_9GAMM</name>
<dbReference type="Proteomes" id="UP000077875">
    <property type="component" value="Chromosome"/>
</dbReference>
<dbReference type="SMART" id="SM00342">
    <property type="entry name" value="HTH_ARAC"/>
    <property type="match status" value="1"/>
</dbReference>
<evidence type="ECO:0000313" key="5">
    <source>
        <dbReference type="EMBL" id="ANF59069.1"/>
    </source>
</evidence>